<organism evidence="2 3">
    <name type="scientific">Caldovatus sediminis</name>
    <dbReference type="NCBI Taxonomy" id="2041189"/>
    <lineage>
        <taxon>Bacteria</taxon>
        <taxon>Pseudomonadati</taxon>
        <taxon>Pseudomonadota</taxon>
        <taxon>Alphaproteobacteria</taxon>
        <taxon>Acetobacterales</taxon>
        <taxon>Roseomonadaceae</taxon>
        <taxon>Caldovatus</taxon>
    </lineage>
</organism>
<sequence length="134" mass="13730">MGSDLLATLRAEEMRLCAELRATTTFRRLAAVGRVLELYRDEPSSPRSPSHEITASPETALPVAAAMDPPTGSADAPPTVSVAVESPSPQTEATVAAAEPPQAAEASAPSRAVSAVRAALFAALAQPDRAAARA</sequence>
<accession>A0A8J2ZB42</accession>
<dbReference type="Proteomes" id="UP000597507">
    <property type="component" value="Unassembled WGS sequence"/>
</dbReference>
<feature type="compositionally biased region" description="Low complexity" evidence="1">
    <location>
        <begin position="89"/>
        <end position="110"/>
    </location>
</feature>
<protein>
    <submittedName>
        <fullName evidence="2">Uncharacterized protein</fullName>
    </submittedName>
</protein>
<reference evidence="2 3" key="1">
    <citation type="journal article" date="2014" name="Int. J. Syst. Evol. Microbiol.">
        <title>Complete genome sequence of Corynebacterium casei LMG S-19264T (=DSM 44701T), isolated from a smear-ripened cheese.</title>
        <authorList>
            <consortium name="US DOE Joint Genome Institute (JGI-PGF)"/>
            <person name="Walter F."/>
            <person name="Albersmeier A."/>
            <person name="Kalinowski J."/>
            <person name="Ruckert C."/>
        </authorList>
    </citation>
    <scope>NUCLEOTIDE SEQUENCE [LARGE SCALE GENOMIC DNA]</scope>
    <source>
        <strain evidence="2 3">CGMCC 1.16330</strain>
    </source>
</reference>
<feature type="region of interest" description="Disordered" evidence="1">
    <location>
        <begin position="40"/>
        <end position="110"/>
    </location>
</feature>
<dbReference type="AlphaFoldDB" id="A0A8J2ZB42"/>
<gene>
    <name evidence="2" type="ORF">GCM10010964_18840</name>
</gene>
<evidence type="ECO:0000313" key="3">
    <source>
        <dbReference type="Proteomes" id="UP000597507"/>
    </source>
</evidence>
<proteinExistence type="predicted"/>
<evidence type="ECO:0000256" key="1">
    <source>
        <dbReference type="SAM" id="MobiDB-lite"/>
    </source>
</evidence>
<dbReference type="EMBL" id="BMKS01000004">
    <property type="protein sequence ID" value="GGG31130.1"/>
    <property type="molecule type" value="Genomic_DNA"/>
</dbReference>
<keyword evidence="3" id="KW-1185">Reference proteome</keyword>
<evidence type="ECO:0000313" key="2">
    <source>
        <dbReference type="EMBL" id="GGG31130.1"/>
    </source>
</evidence>
<comment type="caution">
    <text evidence="2">The sequence shown here is derived from an EMBL/GenBank/DDBJ whole genome shotgun (WGS) entry which is preliminary data.</text>
</comment>
<feature type="compositionally biased region" description="Polar residues" evidence="1">
    <location>
        <begin position="45"/>
        <end position="57"/>
    </location>
</feature>
<name>A0A8J2ZB42_9PROT</name>
<dbReference type="RefSeq" id="WP_188899748.1">
    <property type="nucleotide sequence ID" value="NZ_BMKS01000004.1"/>
</dbReference>